<dbReference type="AlphaFoldDB" id="A0A0A0MBA1"/>
<dbReference type="STRING" id="1385515.GCA_000423325_01901"/>
<dbReference type="Pfam" id="PF06259">
    <property type="entry name" value="Abhydrolase_8"/>
    <property type="match status" value="1"/>
</dbReference>
<dbReference type="InterPro" id="IPR010427">
    <property type="entry name" value="DUF1023"/>
</dbReference>
<dbReference type="eggNOG" id="COG4099">
    <property type="taxonomic scope" value="Bacteria"/>
</dbReference>
<dbReference type="EMBL" id="AVBH01000060">
    <property type="protein sequence ID" value="KGO98651.1"/>
    <property type="molecule type" value="Genomic_DNA"/>
</dbReference>
<dbReference type="Gene3D" id="3.40.50.1820">
    <property type="entry name" value="alpha/beta hydrolase"/>
    <property type="match status" value="1"/>
</dbReference>
<evidence type="ECO:0000259" key="1">
    <source>
        <dbReference type="Pfam" id="PF06259"/>
    </source>
</evidence>
<protein>
    <recommendedName>
        <fullName evidence="1">DUF1023 domain-containing protein</fullName>
    </recommendedName>
</protein>
<dbReference type="ESTHER" id="9gamm-a0a0a0mba1">
    <property type="family name" value="Duf_1023"/>
</dbReference>
<comment type="caution">
    <text evidence="2">The sequence shown here is derived from an EMBL/GenBank/DDBJ whole genome shotgun (WGS) entry which is preliminary data.</text>
</comment>
<sequence length="354" mass="37071">MTAPVSFDAHSLQQGPAWCPAPPPAGMDAARAGEWWSGLSAVEQQAHMLYQADSLGGMDGLPAEVRHEANLQVLREDAANGSQPTEARALLDRIEQSWNGPEGERIHLLGYQPPGPGGEDAKIVASVGNPDHADNIAVYVPGTGSDLGNFGGSLDRADELRAQSEMVPGSGDTVAIAWLGYDAPDHIPAAVLPGYATDGAPDLQSFTQGLGERNDDARITVIGHSYGSTVVGTADALDGGLGATDIIAMGSPGMGYEVPSNVGLFDDITIGDVDEMNIGADHFWAGANSNDVVTYTQAHGNSPVDWSFGGQRIATGDLSGHSSYWDNGSESLRNQAYIITGNYSQVTTERRRVG</sequence>
<dbReference type="OrthoDB" id="5969911at2"/>
<organism evidence="2 3">
    <name type="scientific">Lysobacter defluvii IMMIB APB-9 = DSM 18482</name>
    <dbReference type="NCBI Taxonomy" id="1385515"/>
    <lineage>
        <taxon>Bacteria</taxon>
        <taxon>Pseudomonadati</taxon>
        <taxon>Pseudomonadota</taxon>
        <taxon>Gammaproteobacteria</taxon>
        <taxon>Lysobacterales</taxon>
        <taxon>Lysobacteraceae</taxon>
        <taxon>Novilysobacter</taxon>
    </lineage>
</organism>
<dbReference type="RefSeq" id="WP_027070595.1">
    <property type="nucleotide sequence ID" value="NZ_AVBH01000060.1"/>
</dbReference>
<dbReference type="SUPFAM" id="SSF53474">
    <property type="entry name" value="alpha/beta-Hydrolases"/>
    <property type="match status" value="1"/>
</dbReference>
<proteinExistence type="predicted"/>
<name>A0A0A0MBA1_9GAMM</name>
<evidence type="ECO:0000313" key="3">
    <source>
        <dbReference type="Proteomes" id="UP000030003"/>
    </source>
</evidence>
<evidence type="ECO:0000313" key="2">
    <source>
        <dbReference type="EMBL" id="KGO98651.1"/>
    </source>
</evidence>
<reference evidence="2 3" key="1">
    <citation type="submission" date="2013-08" db="EMBL/GenBank/DDBJ databases">
        <title>Genomic analysis of Lysobacter defluvii.</title>
        <authorList>
            <person name="Wang Q."/>
            <person name="Wang G."/>
        </authorList>
    </citation>
    <scope>NUCLEOTIDE SEQUENCE [LARGE SCALE GENOMIC DNA]</scope>
    <source>
        <strain evidence="2 3">IMMIB APB-9</strain>
    </source>
</reference>
<keyword evidence="3" id="KW-1185">Reference proteome</keyword>
<dbReference type="InterPro" id="IPR029058">
    <property type="entry name" value="AB_hydrolase_fold"/>
</dbReference>
<feature type="domain" description="DUF1023" evidence="1">
    <location>
        <begin position="121"/>
        <end position="264"/>
    </location>
</feature>
<accession>A0A0A0MBA1</accession>
<gene>
    <name evidence="2" type="ORF">N791_00710</name>
</gene>
<dbReference type="Proteomes" id="UP000030003">
    <property type="component" value="Unassembled WGS sequence"/>
</dbReference>